<dbReference type="GO" id="GO:0046104">
    <property type="term" value="P:thymidine metabolic process"/>
    <property type="evidence" value="ECO:0007669"/>
    <property type="project" value="TreeGrafter"/>
</dbReference>
<dbReference type="FunFam" id="3.40.50.300:FF:000948">
    <property type="entry name" value="Thymidine kinase"/>
    <property type="match status" value="1"/>
</dbReference>
<feature type="non-terminal residue" evidence="13">
    <location>
        <position position="1"/>
    </location>
</feature>
<keyword evidence="14" id="KW-1185">Reference proteome</keyword>
<dbReference type="GO" id="GO:0071897">
    <property type="term" value="P:DNA biosynthetic process"/>
    <property type="evidence" value="ECO:0007669"/>
    <property type="project" value="UniProtKB-KW"/>
</dbReference>
<evidence type="ECO:0000256" key="11">
    <source>
        <dbReference type="RuleBase" id="RU000544"/>
    </source>
</evidence>
<dbReference type="InterPro" id="IPR001267">
    <property type="entry name" value="Thymidine_kinase"/>
</dbReference>
<evidence type="ECO:0000256" key="6">
    <source>
        <dbReference type="ARBA" id="ARBA00022741"/>
    </source>
</evidence>
<dbReference type="SUPFAM" id="SSF52540">
    <property type="entry name" value="P-loop containing nucleoside triphosphate hydrolases"/>
    <property type="match status" value="1"/>
</dbReference>
<keyword evidence="3 11" id="KW-0237">DNA synthesis</keyword>
<dbReference type="PANTHER" id="PTHR11441:SF0">
    <property type="entry name" value="THYMIDINE KINASE, CYTOSOLIC"/>
    <property type="match status" value="1"/>
</dbReference>
<evidence type="ECO:0000256" key="3">
    <source>
        <dbReference type="ARBA" id="ARBA00022634"/>
    </source>
</evidence>
<comment type="caution">
    <text evidence="13">The sequence shown here is derived from an EMBL/GenBank/DDBJ whole genome shotgun (WGS) entry which is preliminary data.</text>
</comment>
<keyword evidence="6 11" id="KW-0547">Nucleotide-binding</keyword>
<comment type="catalytic activity">
    <reaction evidence="10 11">
        <text>thymidine + ATP = dTMP + ADP + H(+)</text>
        <dbReference type="Rhea" id="RHEA:19129"/>
        <dbReference type="ChEBI" id="CHEBI:15378"/>
        <dbReference type="ChEBI" id="CHEBI:17748"/>
        <dbReference type="ChEBI" id="CHEBI:30616"/>
        <dbReference type="ChEBI" id="CHEBI:63528"/>
        <dbReference type="ChEBI" id="CHEBI:456216"/>
        <dbReference type="EC" id="2.7.1.21"/>
    </reaction>
</comment>
<dbReference type="Pfam" id="PF00265">
    <property type="entry name" value="TK"/>
    <property type="match status" value="1"/>
</dbReference>
<organism evidence="13 14">
    <name type="scientific">Taxus chinensis</name>
    <name type="common">Chinese yew</name>
    <name type="synonym">Taxus wallichiana var. chinensis</name>
    <dbReference type="NCBI Taxonomy" id="29808"/>
    <lineage>
        <taxon>Eukaryota</taxon>
        <taxon>Viridiplantae</taxon>
        <taxon>Streptophyta</taxon>
        <taxon>Embryophyta</taxon>
        <taxon>Tracheophyta</taxon>
        <taxon>Spermatophyta</taxon>
        <taxon>Pinopsida</taxon>
        <taxon>Pinidae</taxon>
        <taxon>Conifers II</taxon>
        <taxon>Cupressales</taxon>
        <taxon>Taxaceae</taxon>
        <taxon>Taxus</taxon>
    </lineage>
</organism>
<proteinExistence type="inferred from homology"/>
<evidence type="ECO:0000256" key="8">
    <source>
        <dbReference type="ARBA" id="ARBA00022833"/>
    </source>
</evidence>
<evidence type="ECO:0000256" key="1">
    <source>
        <dbReference type="ARBA" id="ARBA00007587"/>
    </source>
</evidence>
<evidence type="ECO:0000313" key="14">
    <source>
        <dbReference type="Proteomes" id="UP000824469"/>
    </source>
</evidence>
<evidence type="ECO:0000256" key="10">
    <source>
        <dbReference type="ARBA" id="ARBA00048254"/>
    </source>
</evidence>
<dbReference type="Proteomes" id="UP000824469">
    <property type="component" value="Unassembled WGS sequence"/>
</dbReference>
<evidence type="ECO:0000256" key="7">
    <source>
        <dbReference type="ARBA" id="ARBA00022777"/>
    </source>
</evidence>
<dbReference type="EC" id="2.7.1.21" evidence="2 11"/>
<dbReference type="GO" id="GO:0005524">
    <property type="term" value="F:ATP binding"/>
    <property type="evidence" value="ECO:0007669"/>
    <property type="project" value="UniProtKB-KW"/>
</dbReference>
<dbReference type="PANTHER" id="PTHR11441">
    <property type="entry name" value="THYMIDINE KINASE"/>
    <property type="match status" value="1"/>
</dbReference>
<gene>
    <name evidence="13" type="ORF">KI387_001501</name>
</gene>
<keyword evidence="9 11" id="KW-0067">ATP-binding</keyword>
<keyword evidence="5" id="KW-0479">Metal-binding</keyword>
<sequence length="269" mass="29561">MVVTFSCAAHLLPFHASWKSLKASRQLVPIFAPRCHGFESLRSWPAPVLTRSEEYSFGLMRFYVRAGNALNKRLKGAGEEEEEEGQKGVIIDSKQIQALDNMGGSTAGEIHLIVGPMFAGKTTALIQRMRAEIQMGRRVVLVKSDKDTRYGSSSVVSHDGAKMPCWAAADLASFKAKLGEEAYRKLDAIGIDEAQFFKDLYSFCQVAADRDGKTLIVAGLDGDYLRKSFGSALELIPLADSVTKLKSRCEICGKPASFTLRKTGERETE</sequence>
<evidence type="ECO:0000256" key="4">
    <source>
        <dbReference type="ARBA" id="ARBA00022679"/>
    </source>
</evidence>
<reference evidence="13 14" key="1">
    <citation type="journal article" date="2021" name="Nat. Plants">
        <title>The Taxus genome provides insights into paclitaxel biosynthesis.</title>
        <authorList>
            <person name="Xiong X."/>
            <person name="Gou J."/>
            <person name="Liao Q."/>
            <person name="Li Y."/>
            <person name="Zhou Q."/>
            <person name="Bi G."/>
            <person name="Li C."/>
            <person name="Du R."/>
            <person name="Wang X."/>
            <person name="Sun T."/>
            <person name="Guo L."/>
            <person name="Liang H."/>
            <person name="Lu P."/>
            <person name="Wu Y."/>
            <person name="Zhang Z."/>
            <person name="Ro D.K."/>
            <person name="Shang Y."/>
            <person name="Huang S."/>
            <person name="Yan J."/>
        </authorList>
    </citation>
    <scope>NUCLEOTIDE SEQUENCE [LARGE SCALE GENOMIC DNA]</scope>
    <source>
        <strain evidence="13">Ta-2019</strain>
    </source>
</reference>
<evidence type="ECO:0000313" key="13">
    <source>
        <dbReference type="EMBL" id="KAH9329393.1"/>
    </source>
</evidence>
<evidence type="ECO:0000256" key="9">
    <source>
        <dbReference type="ARBA" id="ARBA00022840"/>
    </source>
</evidence>
<evidence type="ECO:0000256" key="5">
    <source>
        <dbReference type="ARBA" id="ARBA00022723"/>
    </source>
</evidence>
<evidence type="ECO:0000256" key="12">
    <source>
        <dbReference type="RuleBase" id="RU004165"/>
    </source>
</evidence>
<name>A0AA38GUU5_TAXCH</name>
<comment type="similarity">
    <text evidence="1 12">Belongs to the thymidine kinase family.</text>
</comment>
<dbReference type="GO" id="GO:0046872">
    <property type="term" value="F:metal ion binding"/>
    <property type="evidence" value="ECO:0007669"/>
    <property type="project" value="UniProtKB-KW"/>
</dbReference>
<accession>A0AA38GUU5</accession>
<dbReference type="AlphaFoldDB" id="A0AA38GUU5"/>
<evidence type="ECO:0000256" key="2">
    <source>
        <dbReference type="ARBA" id="ARBA00012118"/>
    </source>
</evidence>
<dbReference type="GO" id="GO:0004797">
    <property type="term" value="F:thymidine kinase activity"/>
    <property type="evidence" value="ECO:0007669"/>
    <property type="project" value="UniProtKB-EC"/>
</dbReference>
<protein>
    <recommendedName>
        <fullName evidence="2 11">Thymidine kinase</fullName>
        <ecNumber evidence="2 11">2.7.1.21</ecNumber>
    </recommendedName>
</protein>
<dbReference type="InterPro" id="IPR027417">
    <property type="entry name" value="P-loop_NTPase"/>
</dbReference>
<dbReference type="EMBL" id="JAHRHJ020000001">
    <property type="protein sequence ID" value="KAH9329393.1"/>
    <property type="molecule type" value="Genomic_DNA"/>
</dbReference>
<keyword evidence="7 11" id="KW-0418">Kinase</keyword>
<keyword evidence="4 11" id="KW-0808">Transferase</keyword>
<keyword evidence="8" id="KW-0862">Zinc</keyword>
<dbReference type="Gene3D" id="3.40.50.300">
    <property type="entry name" value="P-loop containing nucleotide triphosphate hydrolases"/>
    <property type="match status" value="1"/>
</dbReference>